<sequence length="44" mass="4650">MSAVSGAQDFAVVLVGFFLLKQLKLPIVGLVASFIGYGVLVSFF</sequence>
<proteinExistence type="predicted"/>
<dbReference type="EMBL" id="BBSC01000005">
    <property type="protein sequence ID" value="GAM75822.1"/>
    <property type="molecule type" value="Genomic_DNA"/>
</dbReference>
<reference evidence="2 3" key="2">
    <citation type="submission" date="2015-01" db="EMBL/GenBank/DDBJ databases">
        <authorList>
            <consortium name="NBRP consortium"/>
            <person name="Sawabe T."/>
            <person name="Meirelles P."/>
            <person name="Feng G."/>
            <person name="Sayaka M."/>
            <person name="Hattori M."/>
            <person name="Ohkuma M."/>
        </authorList>
    </citation>
    <scope>NUCLEOTIDE SEQUENCE [LARGE SCALE GENOMIC DNA]</scope>
    <source>
        <strain evidence="3">JCM 19241</strain>
    </source>
</reference>
<keyword evidence="1" id="KW-0472">Membrane</keyword>
<keyword evidence="1" id="KW-0812">Transmembrane</keyword>
<evidence type="ECO:0000256" key="1">
    <source>
        <dbReference type="SAM" id="Phobius"/>
    </source>
</evidence>
<organism evidence="2 3">
    <name type="scientific">Vibrio ishigakensis</name>
    <dbReference type="NCBI Taxonomy" id="1481914"/>
    <lineage>
        <taxon>Bacteria</taxon>
        <taxon>Pseudomonadati</taxon>
        <taxon>Pseudomonadota</taxon>
        <taxon>Gammaproteobacteria</taxon>
        <taxon>Vibrionales</taxon>
        <taxon>Vibrionaceae</taxon>
        <taxon>Vibrio</taxon>
    </lineage>
</organism>
<evidence type="ECO:0000313" key="3">
    <source>
        <dbReference type="Proteomes" id="UP000031666"/>
    </source>
</evidence>
<dbReference type="STRING" id="1481914.JCM19241_120"/>
<name>A0A0B8QFG9_9VIBR</name>
<keyword evidence="1" id="KW-1133">Transmembrane helix</keyword>
<dbReference type="AlphaFoldDB" id="A0A0B8QFG9"/>
<protein>
    <submittedName>
        <fullName evidence="2">Chromate transport protein chrA</fullName>
    </submittedName>
</protein>
<feature type="transmembrane region" description="Helical" evidence="1">
    <location>
        <begin position="23"/>
        <end position="43"/>
    </location>
</feature>
<reference evidence="2 3" key="1">
    <citation type="submission" date="2015-01" db="EMBL/GenBank/DDBJ databases">
        <title>Vibrio sp. C94 JCM 19241 whole genome shotgun sequence.</title>
        <authorList>
            <person name="Sawabe T."/>
            <person name="Meirelles P."/>
            <person name="Feng G."/>
            <person name="Sayaka M."/>
            <person name="Hattori M."/>
            <person name="Ohkuma M."/>
        </authorList>
    </citation>
    <scope>NUCLEOTIDE SEQUENCE [LARGE SCALE GENOMIC DNA]</scope>
    <source>
        <strain evidence="3">JCM 19241</strain>
    </source>
</reference>
<gene>
    <name evidence="2" type="ORF">JCM19241_120</name>
</gene>
<comment type="caution">
    <text evidence="2">The sequence shown here is derived from an EMBL/GenBank/DDBJ whole genome shotgun (WGS) entry which is preliminary data.</text>
</comment>
<accession>A0A0B8QFG9</accession>
<dbReference type="Proteomes" id="UP000031666">
    <property type="component" value="Unassembled WGS sequence"/>
</dbReference>
<evidence type="ECO:0000313" key="2">
    <source>
        <dbReference type="EMBL" id="GAM75822.1"/>
    </source>
</evidence>